<dbReference type="Proteomes" id="UP000006251">
    <property type="component" value="Unassembled WGS sequence"/>
</dbReference>
<name>K6ZDY8_9ALTE</name>
<dbReference type="InterPro" id="IPR003329">
    <property type="entry name" value="Cytidylyl_trans"/>
</dbReference>
<dbReference type="InterPro" id="IPR050793">
    <property type="entry name" value="CMP-NeuNAc_synthase"/>
</dbReference>
<dbReference type="CDD" id="cd02513">
    <property type="entry name" value="CMP-NeuAc_Synthase"/>
    <property type="match status" value="1"/>
</dbReference>
<dbReference type="PANTHER" id="PTHR21485:SF6">
    <property type="entry name" value="N-ACYLNEURAMINATE CYTIDYLYLTRANSFERASE-RELATED"/>
    <property type="match status" value="1"/>
</dbReference>
<dbReference type="EMBL" id="BAEQ01000007">
    <property type="protein sequence ID" value="GAC27163.1"/>
    <property type="molecule type" value="Genomic_DNA"/>
</dbReference>
<dbReference type="PANTHER" id="PTHR21485">
    <property type="entry name" value="HAD SUPERFAMILY MEMBERS CMAS AND KDSC"/>
    <property type="match status" value="1"/>
</dbReference>
<dbReference type="AlphaFoldDB" id="K6ZDY8"/>
<protein>
    <submittedName>
        <fullName evidence="1">N-acylneuraminate cytidylyltransferase</fullName>
        <ecNumber evidence="1">2.7.7.43</ecNumber>
    </submittedName>
</protein>
<dbReference type="EC" id="2.7.7.43" evidence="1"/>
<keyword evidence="1" id="KW-0548">Nucleotidyltransferase</keyword>
<evidence type="ECO:0000313" key="2">
    <source>
        <dbReference type="Proteomes" id="UP000006251"/>
    </source>
</evidence>
<dbReference type="RefSeq" id="WP_006008482.1">
    <property type="nucleotide sequence ID" value="NZ_AUAV01000022.1"/>
</dbReference>
<dbReference type="NCBIfam" id="TIGR03584">
    <property type="entry name" value="PseF"/>
    <property type="match status" value="1"/>
</dbReference>
<dbReference type="InterPro" id="IPR029044">
    <property type="entry name" value="Nucleotide-diphossugar_trans"/>
</dbReference>
<keyword evidence="1" id="KW-0808">Transferase</keyword>
<dbReference type="STRING" id="1121922.GCA_000428905_03426"/>
<reference evidence="2" key="1">
    <citation type="journal article" date="2014" name="Environ. Microbiol.">
        <title>Comparative genomics of the marine bacterial genus Glaciecola reveals the high degree of genomic diversity and genomic characteristic for cold adaptation.</title>
        <authorList>
            <person name="Qin Q.L."/>
            <person name="Xie B.B."/>
            <person name="Yu Y."/>
            <person name="Shu Y.L."/>
            <person name="Rong J.C."/>
            <person name="Zhang Y.J."/>
            <person name="Zhao D.L."/>
            <person name="Chen X.L."/>
            <person name="Zhang X.Y."/>
            <person name="Chen B."/>
            <person name="Zhou B.C."/>
            <person name="Zhang Y.Z."/>
        </authorList>
    </citation>
    <scope>NUCLEOTIDE SEQUENCE [LARGE SCALE GENOMIC DNA]</scope>
    <source>
        <strain evidence="2">ACAM 615</strain>
    </source>
</reference>
<gene>
    <name evidence="1" type="primary">neuA</name>
    <name evidence="1" type="ORF">GPAL_0282</name>
</gene>
<dbReference type="InterPro" id="IPR020039">
    <property type="entry name" value="PseF"/>
</dbReference>
<sequence length="235" mass="26539">MNVAIIPARGGSKRIPKKNIKEFAGRPLIAYSIEVAKKSGVFDHIIVSTDDTAIANIAKAYGAQVPFMRPEHLSDDTTGTRDVTNHAIEWVKKNIGDPTFCCAIYATAPFLQAEYLQQGLQALIDQSDKSFAYSVTSFAFPIQRALLMKEDYALPAFEQDIAKRSQDLPEAYHDAGQFYWGRTDDYLSAKAIFSEYGIPIILPRHLVQDIDTPEDWYRAELMYQAYMARQQDNSR</sequence>
<proteinExistence type="predicted"/>
<organism evidence="1 2">
    <name type="scientific">Brumicola pallidula DSM 14239 = ACAM 615</name>
    <dbReference type="NCBI Taxonomy" id="1121922"/>
    <lineage>
        <taxon>Bacteria</taxon>
        <taxon>Pseudomonadati</taxon>
        <taxon>Pseudomonadota</taxon>
        <taxon>Gammaproteobacteria</taxon>
        <taxon>Alteromonadales</taxon>
        <taxon>Alteromonadaceae</taxon>
        <taxon>Brumicola</taxon>
    </lineage>
</organism>
<evidence type="ECO:0000313" key="1">
    <source>
        <dbReference type="EMBL" id="GAC27163.1"/>
    </source>
</evidence>
<accession>K6ZDY8</accession>
<dbReference type="SUPFAM" id="SSF53448">
    <property type="entry name" value="Nucleotide-diphospho-sugar transferases"/>
    <property type="match status" value="1"/>
</dbReference>
<dbReference type="Gene3D" id="3.90.550.10">
    <property type="entry name" value="Spore Coat Polysaccharide Biosynthesis Protein SpsA, Chain A"/>
    <property type="match status" value="1"/>
</dbReference>
<keyword evidence="2" id="KW-1185">Reference proteome</keyword>
<dbReference type="GO" id="GO:0008781">
    <property type="term" value="F:N-acylneuraminate cytidylyltransferase activity"/>
    <property type="evidence" value="ECO:0007669"/>
    <property type="project" value="UniProtKB-EC"/>
</dbReference>
<comment type="caution">
    <text evidence="1">The sequence shown here is derived from an EMBL/GenBank/DDBJ whole genome shotgun (WGS) entry which is preliminary data.</text>
</comment>
<dbReference type="Pfam" id="PF02348">
    <property type="entry name" value="CTP_transf_3"/>
    <property type="match status" value="1"/>
</dbReference>
<dbReference type="OrthoDB" id="9805604at2"/>